<dbReference type="PANTHER" id="PTHR42928">
    <property type="entry name" value="TRICARBOXYLATE-BINDING PROTEIN"/>
    <property type="match status" value="1"/>
</dbReference>
<name>A0ABS1EC21_9BURK</name>
<evidence type="ECO:0000256" key="2">
    <source>
        <dbReference type="SAM" id="SignalP"/>
    </source>
</evidence>
<dbReference type="InterPro" id="IPR042100">
    <property type="entry name" value="Bug_dom1"/>
</dbReference>
<dbReference type="PANTHER" id="PTHR42928:SF5">
    <property type="entry name" value="BLR1237 PROTEIN"/>
    <property type="match status" value="1"/>
</dbReference>
<accession>A0ABS1EC21</accession>
<feature type="signal peptide" evidence="2">
    <location>
        <begin position="1"/>
        <end position="19"/>
    </location>
</feature>
<organism evidence="3 4">
    <name type="scientific">Advenella mandrilli</name>
    <dbReference type="NCBI Taxonomy" id="2800330"/>
    <lineage>
        <taxon>Bacteria</taxon>
        <taxon>Pseudomonadati</taxon>
        <taxon>Pseudomonadota</taxon>
        <taxon>Betaproteobacteria</taxon>
        <taxon>Burkholderiales</taxon>
        <taxon>Alcaligenaceae</taxon>
    </lineage>
</organism>
<dbReference type="Proteomes" id="UP000635316">
    <property type="component" value="Unassembled WGS sequence"/>
</dbReference>
<dbReference type="Gene3D" id="3.40.190.150">
    <property type="entry name" value="Bordetella uptake gene, domain 1"/>
    <property type="match status" value="1"/>
</dbReference>
<keyword evidence="2" id="KW-0732">Signal</keyword>
<dbReference type="CDD" id="cd07012">
    <property type="entry name" value="PBP2_Bug_TTT"/>
    <property type="match status" value="1"/>
</dbReference>
<protein>
    <submittedName>
        <fullName evidence="3">Tripartite tricarboxylate transporter substrate binding protein</fullName>
    </submittedName>
</protein>
<dbReference type="SUPFAM" id="SSF53850">
    <property type="entry name" value="Periplasmic binding protein-like II"/>
    <property type="match status" value="1"/>
</dbReference>
<evidence type="ECO:0000313" key="3">
    <source>
        <dbReference type="EMBL" id="MBK1780149.1"/>
    </source>
</evidence>
<dbReference type="RefSeq" id="WP_200233568.1">
    <property type="nucleotide sequence ID" value="NZ_JAENGP010000002.1"/>
</dbReference>
<sequence>MNKFLLTTLSLLTVSAVQASGTDNFPNQPLKIVVPYAAGGGTDIMARQVGRALSEVVKQPVIIENRPGAGTSIGATAVTNSNANGYTLLWGDNATYATNTALYKNLSYDPVKSLRPVSTVLTGSLVLSVNKNLPANNIKEFIEYAKLNPQTMSYGTAGNGTPHHLMMEALKLASDNINIVHIPYQGEGPAMQDLVGGQLQTMFSGARLASAQSKDGKIKVLAASGKERNQILPDIPTISESGLPDFAYEYWHGISVPAGTPDAIVNKLNAALTTTLANKELVDWIATTSGAYLRSSTPEEMAEKIKEDIAKSKDLVTKIGLSLD</sequence>
<dbReference type="Pfam" id="PF03401">
    <property type="entry name" value="TctC"/>
    <property type="match status" value="1"/>
</dbReference>
<dbReference type="Gene3D" id="3.40.190.10">
    <property type="entry name" value="Periplasmic binding protein-like II"/>
    <property type="match status" value="1"/>
</dbReference>
<comment type="caution">
    <text evidence="3">The sequence shown here is derived from an EMBL/GenBank/DDBJ whole genome shotgun (WGS) entry which is preliminary data.</text>
</comment>
<keyword evidence="4" id="KW-1185">Reference proteome</keyword>
<evidence type="ECO:0000313" key="4">
    <source>
        <dbReference type="Proteomes" id="UP000635316"/>
    </source>
</evidence>
<feature type="chain" id="PRO_5045442065" evidence="2">
    <location>
        <begin position="20"/>
        <end position="324"/>
    </location>
</feature>
<dbReference type="EMBL" id="JAENGP010000002">
    <property type="protein sequence ID" value="MBK1780149.1"/>
    <property type="molecule type" value="Genomic_DNA"/>
</dbReference>
<evidence type="ECO:0000256" key="1">
    <source>
        <dbReference type="ARBA" id="ARBA00006987"/>
    </source>
</evidence>
<reference evidence="3 4" key="1">
    <citation type="submission" date="2020-12" db="EMBL/GenBank/DDBJ databases">
        <authorList>
            <person name="Lu T."/>
            <person name="Wang Q."/>
            <person name="Han X."/>
        </authorList>
    </citation>
    <scope>NUCLEOTIDE SEQUENCE [LARGE SCALE GENOMIC DNA]</scope>
    <source>
        <strain evidence="3 4">WQ 585</strain>
    </source>
</reference>
<comment type="similarity">
    <text evidence="1">Belongs to the UPF0065 (bug) family.</text>
</comment>
<dbReference type="PIRSF" id="PIRSF017082">
    <property type="entry name" value="YflP"/>
    <property type="match status" value="1"/>
</dbReference>
<proteinExistence type="inferred from homology"/>
<dbReference type="InterPro" id="IPR005064">
    <property type="entry name" value="BUG"/>
</dbReference>
<gene>
    <name evidence="3" type="ORF">JHL22_02860</name>
</gene>